<evidence type="ECO:0000313" key="3">
    <source>
        <dbReference type="EMBL" id="EUA57376.1"/>
    </source>
</evidence>
<dbReference type="PANTHER" id="PTHR11012">
    <property type="entry name" value="PROTEIN KINASE-LIKE DOMAIN-CONTAINING"/>
    <property type="match status" value="1"/>
</dbReference>
<name>X8CNG1_MYCIT</name>
<dbReference type="InterPro" id="IPR015897">
    <property type="entry name" value="CHK_kinase-like"/>
</dbReference>
<dbReference type="Pfam" id="PF01636">
    <property type="entry name" value="APH"/>
    <property type="match status" value="1"/>
</dbReference>
<evidence type="ECO:0000313" key="4">
    <source>
        <dbReference type="Proteomes" id="UP000020825"/>
    </source>
</evidence>
<protein>
    <submittedName>
        <fullName evidence="3">Phosphotransferase enzyme family protein</fullName>
    </submittedName>
</protein>
<keyword evidence="3" id="KW-0808">Transferase</keyword>
<dbReference type="GO" id="GO:0005524">
    <property type="term" value="F:ATP binding"/>
    <property type="evidence" value="ECO:0007669"/>
    <property type="project" value="UniProtKB-UniRule"/>
</dbReference>
<evidence type="ECO:0000256" key="1">
    <source>
        <dbReference type="PROSITE-ProRule" id="PRU10141"/>
    </source>
</evidence>
<comment type="caution">
    <text evidence="3">The sequence shown here is derived from an EMBL/GenBank/DDBJ whole genome shotgun (WGS) entry which is preliminary data.</text>
</comment>
<feature type="domain" description="CHK kinase-like" evidence="2">
    <location>
        <begin position="111"/>
        <end position="289"/>
    </location>
</feature>
<dbReference type="PANTHER" id="PTHR11012:SF30">
    <property type="entry name" value="PROTEIN KINASE-LIKE DOMAIN-CONTAINING"/>
    <property type="match status" value="1"/>
</dbReference>
<dbReference type="PROSITE" id="PS00107">
    <property type="entry name" value="PROTEIN_KINASE_ATP"/>
    <property type="match status" value="1"/>
</dbReference>
<dbReference type="SUPFAM" id="SSF56112">
    <property type="entry name" value="Protein kinase-like (PK-like)"/>
    <property type="match status" value="1"/>
</dbReference>
<keyword evidence="1" id="KW-0067">ATP-binding</keyword>
<organism evidence="3 4">
    <name type="scientific">Mycobacterium intracellulare 1956</name>
    <dbReference type="NCBI Taxonomy" id="1299331"/>
    <lineage>
        <taxon>Bacteria</taxon>
        <taxon>Bacillati</taxon>
        <taxon>Actinomycetota</taxon>
        <taxon>Actinomycetes</taxon>
        <taxon>Mycobacteriales</taxon>
        <taxon>Mycobacteriaceae</taxon>
        <taxon>Mycobacterium</taxon>
        <taxon>Mycobacterium avium complex (MAC)</taxon>
    </lineage>
</organism>
<feature type="binding site" evidence="1">
    <location>
        <position position="60"/>
    </location>
    <ligand>
        <name>ATP</name>
        <dbReference type="ChEBI" id="CHEBI:30616"/>
    </ligand>
</feature>
<proteinExistence type="predicted"/>
<dbReference type="GO" id="GO:0016740">
    <property type="term" value="F:transferase activity"/>
    <property type="evidence" value="ECO:0007669"/>
    <property type="project" value="UniProtKB-KW"/>
</dbReference>
<accession>X8CNG1</accession>
<gene>
    <name evidence="3" type="ORF">I550_0501</name>
</gene>
<dbReference type="Gene3D" id="3.90.1200.10">
    <property type="match status" value="1"/>
</dbReference>
<dbReference type="InterPro" id="IPR002575">
    <property type="entry name" value="Aminoglycoside_PTrfase"/>
</dbReference>
<dbReference type="PATRIC" id="fig|1299331.3.peg.487"/>
<dbReference type="Proteomes" id="UP000020825">
    <property type="component" value="Unassembled WGS sequence"/>
</dbReference>
<sequence>MRAIPIRPAQITCSWLGSVLGEEVSSVSVEAIGTGQTGATYRIIPTYARLSELPKSFIAKLPSQLADVRERVALGYRAEHAFYTRVADTVSVPLPRVYCCEIARDGAEFVLLMSDLAPAAQGDQIRGCDKAEARLAVEALAGLHGPRWCDPAWASFDGVTMPKADADVARGMGQLARVALDTTLSGLGDRISAQDRATLTESADLVEHWLQINTERFCLLHGDYRLDNLLFDPDKTSVIVVDWQTITVGLPARDLAYFLGTSLDARLRKQAEPELVTTYHRHLLEHGVSSYSGAECWSDYRLGMLQIPLLTTFGYAFAATTDRGDDMVLTMLSRGCRAIRDLETIELIKEFNGVT</sequence>
<dbReference type="SMART" id="SM00587">
    <property type="entry name" value="CHK"/>
    <property type="match status" value="1"/>
</dbReference>
<dbReference type="InterPro" id="IPR017441">
    <property type="entry name" value="Protein_kinase_ATP_BS"/>
</dbReference>
<dbReference type="EMBL" id="JAOG01000001">
    <property type="protein sequence ID" value="EUA57376.1"/>
    <property type="molecule type" value="Genomic_DNA"/>
</dbReference>
<reference evidence="3 4" key="1">
    <citation type="submission" date="2013-12" db="EMBL/GenBank/DDBJ databases">
        <authorList>
            <person name="Zelazny A."/>
            <person name="Olivier K."/>
            <person name="Holland S."/>
            <person name="Lenaerts A."/>
            <person name="Ordway D."/>
            <person name="DeGroote M.A."/>
            <person name="Parker T."/>
            <person name="Sizemore C."/>
            <person name="Tallon L.J."/>
            <person name="Sadzewicz L.K."/>
            <person name="Sengamalay N."/>
            <person name="Fraser C.M."/>
            <person name="Hine E."/>
            <person name="Shefchek K.A."/>
            <person name="Das S.P."/>
            <person name="Tettelin H."/>
        </authorList>
    </citation>
    <scope>NUCLEOTIDE SEQUENCE [LARGE SCALE GENOMIC DNA]</scope>
    <source>
        <strain evidence="3 4">1956</strain>
    </source>
</reference>
<dbReference type="InterPro" id="IPR011009">
    <property type="entry name" value="Kinase-like_dom_sf"/>
</dbReference>
<keyword evidence="1" id="KW-0547">Nucleotide-binding</keyword>
<evidence type="ECO:0000259" key="2">
    <source>
        <dbReference type="SMART" id="SM00587"/>
    </source>
</evidence>
<dbReference type="AlphaFoldDB" id="X8CNG1"/>